<dbReference type="EMBL" id="DWXN01000012">
    <property type="protein sequence ID" value="HJB75576.1"/>
    <property type="molecule type" value="Genomic_DNA"/>
</dbReference>
<comment type="caution">
    <text evidence="2">The sequence shown here is derived from an EMBL/GenBank/DDBJ whole genome shotgun (WGS) entry which is preliminary data.</text>
</comment>
<feature type="coiled-coil region" evidence="1">
    <location>
        <begin position="11"/>
        <end position="38"/>
    </location>
</feature>
<reference evidence="2" key="2">
    <citation type="submission" date="2021-04" db="EMBL/GenBank/DDBJ databases">
        <authorList>
            <person name="Gilroy R."/>
        </authorList>
    </citation>
    <scope>NUCLEOTIDE SEQUENCE</scope>
    <source>
        <strain evidence="2">CHK188-16595</strain>
    </source>
</reference>
<organism evidence="2 3">
    <name type="scientific">Candidatus Eubacterium faecale</name>
    <dbReference type="NCBI Taxonomy" id="2838568"/>
    <lineage>
        <taxon>Bacteria</taxon>
        <taxon>Bacillati</taxon>
        <taxon>Bacillota</taxon>
        <taxon>Clostridia</taxon>
        <taxon>Eubacteriales</taxon>
        <taxon>Eubacteriaceae</taxon>
        <taxon>Eubacterium</taxon>
    </lineage>
</organism>
<evidence type="ECO:0000313" key="2">
    <source>
        <dbReference type="EMBL" id="HJB75576.1"/>
    </source>
</evidence>
<keyword evidence="1" id="KW-0175">Coiled coil</keyword>
<evidence type="ECO:0000256" key="1">
    <source>
        <dbReference type="SAM" id="Coils"/>
    </source>
</evidence>
<dbReference type="AlphaFoldDB" id="A0A9D2MIT6"/>
<evidence type="ECO:0000313" key="3">
    <source>
        <dbReference type="Proteomes" id="UP000823877"/>
    </source>
</evidence>
<name>A0A9D2MIT6_9FIRM</name>
<reference evidence="2" key="1">
    <citation type="journal article" date="2021" name="PeerJ">
        <title>Extensive microbial diversity within the chicken gut microbiome revealed by metagenomics and culture.</title>
        <authorList>
            <person name="Gilroy R."/>
            <person name="Ravi A."/>
            <person name="Getino M."/>
            <person name="Pursley I."/>
            <person name="Horton D.L."/>
            <person name="Alikhan N.F."/>
            <person name="Baker D."/>
            <person name="Gharbi K."/>
            <person name="Hall N."/>
            <person name="Watson M."/>
            <person name="Adriaenssens E.M."/>
            <person name="Foster-Nyarko E."/>
            <person name="Jarju S."/>
            <person name="Secka A."/>
            <person name="Antonio M."/>
            <person name="Oren A."/>
            <person name="Chaudhuri R.R."/>
            <person name="La Ragione R."/>
            <person name="Hildebrand F."/>
            <person name="Pallen M.J."/>
        </authorList>
    </citation>
    <scope>NUCLEOTIDE SEQUENCE</scope>
    <source>
        <strain evidence="2">CHK188-16595</strain>
    </source>
</reference>
<gene>
    <name evidence="2" type="ORF">IAA37_07920</name>
</gene>
<sequence length="69" mass="8342">MDKFNTASAMHEDTREEMLKKDRAIKEASKELDRFNKKAYTYIQARKLMKQAEYYKNWDQIFETETVNA</sequence>
<dbReference type="Proteomes" id="UP000823877">
    <property type="component" value="Unassembled WGS sequence"/>
</dbReference>
<accession>A0A9D2MIT6</accession>
<protein>
    <submittedName>
        <fullName evidence="2">Uncharacterized protein</fullName>
    </submittedName>
</protein>
<proteinExistence type="predicted"/>